<evidence type="ECO:0000256" key="1">
    <source>
        <dbReference type="SAM" id="MobiDB-lite"/>
    </source>
</evidence>
<feature type="compositionally biased region" description="Polar residues" evidence="1">
    <location>
        <begin position="144"/>
        <end position="156"/>
    </location>
</feature>
<comment type="caution">
    <text evidence="3">The sequence shown here is derived from an EMBL/GenBank/DDBJ whole genome shotgun (WGS) entry which is preliminary data.</text>
</comment>
<reference evidence="3" key="1">
    <citation type="submission" date="2020-01" db="EMBL/GenBank/DDBJ databases">
        <authorList>
            <consortium name="DOE Joint Genome Institute"/>
            <person name="Haridas S."/>
            <person name="Albert R."/>
            <person name="Binder M."/>
            <person name="Bloem J."/>
            <person name="Labutti K."/>
            <person name="Salamov A."/>
            <person name="Andreopoulos B."/>
            <person name="Baker S.E."/>
            <person name="Barry K."/>
            <person name="Bills G."/>
            <person name="Bluhm B.H."/>
            <person name="Cannon C."/>
            <person name="Castanera R."/>
            <person name="Culley D.E."/>
            <person name="Daum C."/>
            <person name="Ezra D."/>
            <person name="Gonzalez J.B."/>
            <person name="Henrissat B."/>
            <person name="Kuo A."/>
            <person name="Liang C."/>
            <person name="Lipzen A."/>
            <person name="Lutzoni F."/>
            <person name="Magnuson J."/>
            <person name="Mondo S."/>
            <person name="Nolan M."/>
            <person name="Ohm R."/>
            <person name="Pangilinan J."/>
            <person name="Park H.-J."/>
            <person name="Ramirez L."/>
            <person name="Alfaro M."/>
            <person name="Sun H."/>
            <person name="Tritt A."/>
            <person name="Yoshinaga Y."/>
            <person name="Zwiers L.-H."/>
            <person name="Turgeon B.G."/>
            <person name="Goodwin S.B."/>
            <person name="Spatafora J.W."/>
            <person name="Crous P.W."/>
            <person name="Grigoriev I.V."/>
        </authorList>
    </citation>
    <scope>NUCLEOTIDE SEQUENCE</scope>
    <source>
        <strain evidence="3">CBS 394.84</strain>
    </source>
</reference>
<protein>
    <submittedName>
        <fullName evidence="3">Uncharacterized protein</fullName>
    </submittedName>
</protein>
<dbReference type="EMBL" id="ML976615">
    <property type="protein sequence ID" value="KAF1848423.1"/>
    <property type="molecule type" value="Genomic_DNA"/>
</dbReference>
<evidence type="ECO:0000313" key="4">
    <source>
        <dbReference type="Proteomes" id="UP000800039"/>
    </source>
</evidence>
<dbReference type="Proteomes" id="UP000800039">
    <property type="component" value="Unassembled WGS sequence"/>
</dbReference>
<feature type="transmembrane region" description="Helical" evidence="2">
    <location>
        <begin position="631"/>
        <end position="655"/>
    </location>
</feature>
<dbReference type="RefSeq" id="XP_040790986.1">
    <property type="nucleotide sequence ID" value="XM_040927511.1"/>
</dbReference>
<feature type="compositionally biased region" description="Basic and acidic residues" evidence="1">
    <location>
        <begin position="349"/>
        <end position="366"/>
    </location>
</feature>
<organism evidence="3 4">
    <name type="scientific">Cucurbitaria berberidis CBS 394.84</name>
    <dbReference type="NCBI Taxonomy" id="1168544"/>
    <lineage>
        <taxon>Eukaryota</taxon>
        <taxon>Fungi</taxon>
        <taxon>Dikarya</taxon>
        <taxon>Ascomycota</taxon>
        <taxon>Pezizomycotina</taxon>
        <taxon>Dothideomycetes</taxon>
        <taxon>Pleosporomycetidae</taxon>
        <taxon>Pleosporales</taxon>
        <taxon>Pleosporineae</taxon>
        <taxon>Cucurbitariaceae</taxon>
        <taxon>Cucurbitaria</taxon>
    </lineage>
</organism>
<keyword evidence="2" id="KW-1133">Transmembrane helix</keyword>
<feature type="region of interest" description="Disordered" evidence="1">
    <location>
        <begin position="179"/>
        <end position="199"/>
    </location>
</feature>
<gene>
    <name evidence="3" type="ORF">K460DRAFT_266582</name>
</gene>
<feature type="non-terminal residue" evidence="3">
    <location>
        <position position="1"/>
    </location>
</feature>
<feature type="non-terminal residue" evidence="3">
    <location>
        <position position="696"/>
    </location>
</feature>
<keyword evidence="2" id="KW-0472">Membrane</keyword>
<feature type="compositionally biased region" description="Pro residues" evidence="1">
    <location>
        <begin position="7"/>
        <end position="19"/>
    </location>
</feature>
<evidence type="ECO:0000313" key="3">
    <source>
        <dbReference type="EMBL" id="KAF1848423.1"/>
    </source>
</evidence>
<feature type="transmembrane region" description="Helical" evidence="2">
    <location>
        <begin position="676"/>
        <end position="695"/>
    </location>
</feature>
<feature type="region of interest" description="Disordered" evidence="1">
    <location>
        <begin position="320"/>
        <end position="366"/>
    </location>
</feature>
<feature type="compositionally biased region" description="Low complexity" evidence="1">
    <location>
        <begin position="31"/>
        <end position="44"/>
    </location>
</feature>
<feature type="compositionally biased region" description="Acidic residues" evidence="1">
    <location>
        <begin position="78"/>
        <end position="89"/>
    </location>
</feature>
<keyword evidence="4" id="KW-1185">Reference proteome</keyword>
<evidence type="ECO:0000256" key="2">
    <source>
        <dbReference type="SAM" id="Phobius"/>
    </source>
</evidence>
<sequence length="696" mass="76110">SKASPLKPRPVSPALPPDSPDATQTIFLNHPSARLSSSPASSPRIVDPPPKRHGSVHPAMSGAGGMGRDPGANFFDDGSSESEWEDSDGEVTQTFSEAEGLGLRSLVKGIYEERHGSRGRGRARSLVTTLPSFTSLPVHDSGLGTENDQLSSSVDNKGTKRARKMSLKRLGRDNVRLVHTRSNSGTPRGSLGSNISDVNSPLAELPKPLPNMRFSDVTPGLLSSDGFKGHHRKNTSDSAIADSIIGAHVMTMRALEALSPSASLSRAQGRSYAHSGTTSEFPRLSSFTADRRIKISPLSIVDRERPAHLPSHFIKTPYPFTAKKEFPKPKTRPRQSGQNEDGRGAGGFERLDSDYSEPDFKTEYDDRKGKHLQGLISSGGEYDLRSRLERNEYAQGVIRNQTGSGKENAERVVWLSLQKRAWRRRGGEDASNDLVRIDVPSDLTTVSPIRHGRTTRNTGEIEFDDRFFAEQLRAGYHELAGGWFARAFSARKLCRIQLGLASTWSGSTSQDSVRGTAGLLEKGEGIDSCSDTRSPFTEDGLLKLYKKPLAGKARYTWVHWARRVAASNDSRRPPPSRQSTRPSRRRARSLDSPQMEDEKISCGAYLHEELHAAPDTVATIQFVHSLSTLRVLSALTLMLTLSVLAALLWICMGAAGTGWRLTLSRERSDRVGSGMAIGILVLLFEALGFVAWVLLS</sequence>
<keyword evidence="2" id="KW-0812">Transmembrane</keyword>
<dbReference type="AlphaFoldDB" id="A0A9P4LBD7"/>
<accession>A0A9P4LBD7</accession>
<proteinExistence type="predicted"/>
<feature type="region of interest" description="Disordered" evidence="1">
    <location>
        <begin position="568"/>
        <end position="596"/>
    </location>
</feature>
<feature type="compositionally biased region" description="Polar residues" evidence="1">
    <location>
        <begin position="180"/>
        <end position="199"/>
    </location>
</feature>
<name>A0A9P4LBD7_9PLEO</name>
<dbReference type="OrthoDB" id="3691966at2759"/>
<feature type="region of interest" description="Disordered" evidence="1">
    <location>
        <begin position="1"/>
        <end position="92"/>
    </location>
</feature>
<feature type="region of interest" description="Disordered" evidence="1">
    <location>
        <begin position="138"/>
        <end position="159"/>
    </location>
</feature>
<dbReference type="GeneID" id="63844764"/>